<evidence type="ECO:0000313" key="2">
    <source>
        <dbReference type="EMBL" id="MPM87526.1"/>
    </source>
</evidence>
<evidence type="ECO:0000256" key="1">
    <source>
        <dbReference type="SAM" id="Phobius"/>
    </source>
</evidence>
<keyword evidence="1" id="KW-0812">Transmembrane</keyword>
<keyword evidence="1" id="KW-0472">Membrane</keyword>
<organism evidence="2">
    <name type="scientific">bioreactor metagenome</name>
    <dbReference type="NCBI Taxonomy" id="1076179"/>
    <lineage>
        <taxon>unclassified sequences</taxon>
        <taxon>metagenomes</taxon>
        <taxon>ecological metagenomes</taxon>
    </lineage>
</organism>
<dbReference type="Gene3D" id="1.10.1740.10">
    <property type="match status" value="1"/>
</dbReference>
<comment type="caution">
    <text evidence="2">The sequence shown here is derived from an EMBL/GenBank/DDBJ whole genome shotgun (WGS) entry which is preliminary data.</text>
</comment>
<name>A0A645DDT5_9ZZZZ</name>
<proteinExistence type="predicted"/>
<feature type="transmembrane region" description="Helical" evidence="1">
    <location>
        <begin position="167"/>
        <end position="194"/>
    </location>
</feature>
<gene>
    <name evidence="2" type="ORF">SDC9_134623</name>
</gene>
<keyword evidence="1" id="KW-1133">Transmembrane helix</keyword>
<dbReference type="EMBL" id="VSSQ01035329">
    <property type="protein sequence ID" value="MPM87526.1"/>
    <property type="molecule type" value="Genomic_DNA"/>
</dbReference>
<accession>A0A645DDT5</accession>
<sequence length="216" mass="24466">MESSAKGTERMITNDLQNRIHFGDREAFLAIYHEYGPGIYAAAKKALISDSLAKNAVKQAFLTLYEEILTQTEDFDIPVRLRELTEREIHLLRLVSGDINRQQDLSTLAEQPVLEAELTSARGAFAEQAELLINLPALERERSFRRPKKALFHKTKKRKSADAQTALVWKIILVIIDLFLLWVLAGLLMGIGYLPPVDLGYSWFSRVLSAVTIRLS</sequence>
<reference evidence="2" key="1">
    <citation type="submission" date="2019-08" db="EMBL/GenBank/DDBJ databases">
        <authorList>
            <person name="Kucharzyk K."/>
            <person name="Murdoch R.W."/>
            <person name="Higgins S."/>
            <person name="Loffler F."/>
        </authorList>
    </citation>
    <scope>NUCLEOTIDE SEQUENCE</scope>
</reference>
<dbReference type="AlphaFoldDB" id="A0A645DDT5"/>
<protein>
    <submittedName>
        <fullName evidence="2">Uncharacterized protein</fullName>
    </submittedName>
</protein>